<dbReference type="Proteomes" id="UP000185183">
    <property type="component" value="Unassembled WGS sequence"/>
</dbReference>
<dbReference type="InterPro" id="IPR038765">
    <property type="entry name" value="Papain-like_cys_pep_sf"/>
</dbReference>
<dbReference type="InterPro" id="IPR051794">
    <property type="entry name" value="PG_Endopeptidase_C40"/>
</dbReference>
<evidence type="ECO:0000259" key="6">
    <source>
        <dbReference type="PROSITE" id="PS51935"/>
    </source>
</evidence>
<dbReference type="AlphaFoldDB" id="A0A9Q7SAE2"/>
<feature type="compositionally biased region" description="Basic and acidic residues" evidence="5">
    <location>
        <begin position="50"/>
        <end position="71"/>
    </location>
</feature>
<comment type="similarity">
    <text evidence="1">Belongs to the peptidase C40 family.</text>
</comment>
<gene>
    <name evidence="7" type="primary">ripB_1</name>
    <name evidence="7" type="ORF">SAMEA2275694_00425</name>
</gene>
<evidence type="ECO:0000313" key="8">
    <source>
        <dbReference type="Proteomes" id="UP000185183"/>
    </source>
</evidence>
<evidence type="ECO:0000313" key="7">
    <source>
        <dbReference type="EMBL" id="SHW84775.1"/>
    </source>
</evidence>
<organism evidence="7 8">
    <name type="scientific">Mycobacteroides abscessus subsp. bolletii</name>
    <dbReference type="NCBI Taxonomy" id="319705"/>
    <lineage>
        <taxon>Bacteria</taxon>
        <taxon>Bacillati</taxon>
        <taxon>Actinomycetota</taxon>
        <taxon>Actinomycetes</taxon>
        <taxon>Mycobacteriales</taxon>
        <taxon>Mycobacteriaceae</taxon>
        <taxon>Mycobacteroides</taxon>
        <taxon>Mycobacteroides abscessus</taxon>
    </lineage>
</organism>
<dbReference type="InterPro" id="IPR000064">
    <property type="entry name" value="NLP_P60_dom"/>
</dbReference>
<comment type="caution">
    <text evidence="7">The sequence shown here is derived from an EMBL/GenBank/DDBJ whole genome shotgun (WGS) entry which is preliminary data.</text>
</comment>
<feature type="compositionally biased region" description="Polar residues" evidence="5">
    <location>
        <begin position="1"/>
        <end position="24"/>
    </location>
</feature>
<dbReference type="PANTHER" id="PTHR47359:SF3">
    <property type="entry name" value="NLP_P60 DOMAIN-CONTAINING PROTEIN-RELATED"/>
    <property type="match status" value="1"/>
</dbReference>
<sequence>MTTPSISTDDGLIQSASDQAQQGLPTGLDGKPMPGMVDPRLSTAVDDTSEQTKRGVHKVGDGIGKTKKDSAGKTAIDKNGSSEISGMGASVLPALGQMASGLLGSAGQMGQGMPQMPQVPAASAGQGLPSSLSDPTLKNAISNVLNGNSESAVGSGAGKGLSIPGGSGHGSPTSVGKNQFQQNIIDLAKQVVAAGVPYSWGSGDLNGPTCSGNTSDAAANAAGDYLKTGFDCSALARFLIYQASGGVEIPRVSGDQYGAGQLVSEPEIGDLAYPTDPSKHVQVYVGDGMVVEAQRSGTNVMFSNVTPGSQFVRVIDAA</sequence>
<reference evidence="7 8" key="1">
    <citation type="submission" date="2016-11" db="EMBL/GenBank/DDBJ databases">
        <authorList>
            <consortium name="Pathogen Informatics"/>
        </authorList>
    </citation>
    <scope>NUCLEOTIDE SEQUENCE [LARGE SCALE GENOMIC DNA]</scope>
    <source>
        <strain evidence="7 8">968</strain>
    </source>
</reference>
<feature type="compositionally biased region" description="Low complexity" evidence="5">
    <location>
        <begin position="106"/>
        <end position="122"/>
    </location>
</feature>
<accession>A0A9Q7SAE2</accession>
<feature type="region of interest" description="Disordered" evidence="5">
    <location>
        <begin position="1"/>
        <end position="81"/>
    </location>
</feature>
<evidence type="ECO:0000256" key="1">
    <source>
        <dbReference type="ARBA" id="ARBA00007074"/>
    </source>
</evidence>
<evidence type="ECO:0000256" key="2">
    <source>
        <dbReference type="ARBA" id="ARBA00022670"/>
    </source>
</evidence>
<feature type="domain" description="NlpC/P60" evidence="6">
    <location>
        <begin position="178"/>
        <end position="318"/>
    </location>
</feature>
<dbReference type="SUPFAM" id="SSF54001">
    <property type="entry name" value="Cysteine proteinases"/>
    <property type="match status" value="1"/>
</dbReference>
<proteinExistence type="inferred from homology"/>
<evidence type="ECO:0000256" key="3">
    <source>
        <dbReference type="ARBA" id="ARBA00022801"/>
    </source>
</evidence>
<evidence type="ECO:0000256" key="4">
    <source>
        <dbReference type="ARBA" id="ARBA00022807"/>
    </source>
</evidence>
<dbReference type="EMBL" id="FSFA01000001">
    <property type="protein sequence ID" value="SHW84775.1"/>
    <property type="molecule type" value="Genomic_DNA"/>
</dbReference>
<dbReference type="EC" id="3.4.-.-" evidence="7"/>
<keyword evidence="2" id="KW-0645">Protease</keyword>
<dbReference type="PANTHER" id="PTHR47359">
    <property type="entry name" value="PEPTIDOGLYCAN DL-ENDOPEPTIDASE CWLO"/>
    <property type="match status" value="1"/>
</dbReference>
<dbReference type="RefSeq" id="WP_074337683.1">
    <property type="nucleotide sequence ID" value="NZ_FSCP01000001.1"/>
</dbReference>
<dbReference type="Pfam" id="PF00877">
    <property type="entry name" value="NLPC_P60"/>
    <property type="match status" value="1"/>
</dbReference>
<keyword evidence="4" id="KW-0788">Thiol protease</keyword>
<keyword evidence="3 7" id="KW-0378">Hydrolase</keyword>
<evidence type="ECO:0000256" key="5">
    <source>
        <dbReference type="SAM" id="MobiDB-lite"/>
    </source>
</evidence>
<dbReference type="GO" id="GO:0006508">
    <property type="term" value="P:proteolysis"/>
    <property type="evidence" value="ECO:0007669"/>
    <property type="project" value="UniProtKB-KW"/>
</dbReference>
<dbReference type="Gene3D" id="3.90.1720.10">
    <property type="entry name" value="endopeptidase domain like (from Nostoc punctiforme)"/>
    <property type="match status" value="1"/>
</dbReference>
<feature type="region of interest" description="Disordered" evidence="5">
    <location>
        <begin position="106"/>
        <end position="128"/>
    </location>
</feature>
<protein>
    <submittedName>
        <fullName evidence="7">Cell wall-associated hydrolase, invasion-associated protein</fullName>
        <ecNumber evidence="7">3.4.-.-</ecNumber>
    </submittedName>
</protein>
<name>A0A9Q7SAE2_9MYCO</name>
<dbReference type="PROSITE" id="PS51935">
    <property type="entry name" value="NLPC_P60"/>
    <property type="match status" value="1"/>
</dbReference>
<dbReference type="GO" id="GO:0008234">
    <property type="term" value="F:cysteine-type peptidase activity"/>
    <property type="evidence" value="ECO:0007669"/>
    <property type="project" value="UniProtKB-KW"/>
</dbReference>